<keyword evidence="4" id="KW-0560">Oxidoreductase</keyword>
<dbReference type="Gene3D" id="2.60.40.420">
    <property type="entry name" value="Cupredoxins - blue copper proteins"/>
    <property type="match status" value="3"/>
</dbReference>
<dbReference type="PROSITE" id="PS00079">
    <property type="entry name" value="MULTICOPPER_OXIDASE1"/>
    <property type="match status" value="1"/>
</dbReference>
<keyword evidence="3 7" id="KW-0732">Signal</keyword>
<dbReference type="GeneID" id="63723755"/>
<dbReference type="InterPro" id="IPR011706">
    <property type="entry name" value="Cu-oxidase_C"/>
</dbReference>
<name>A0A1L9PJY6_ASPVE</name>
<keyword evidence="12" id="KW-1185">Reference proteome</keyword>
<dbReference type="InterPro" id="IPR011707">
    <property type="entry name" value="Cu-oxidase-like_N"/>
</dbReference>
<dbReference type="InterPro" id="IPR002355">
    <property type="entry name" value="Cu_oxidase_Cu_BS"/>
</dbReference>
<feature type="domain" description="Plastocyanin-like" evidence="9">
    <location>
        <begin position="452"/>
        <end position="571"/>
    </location>
</feature>
<keyword evidence="6" id="KW-0325">Glycoprotein</keyword>
<evidence type="ECO:0000259" key="9">
    <source>
        <dbReference type="Pfam" id="PF07731"/>
    </source>
</evidence>
<dbReference type="FunFam" id="2.60.40.420:FF:000036">
    <property type="entry name" value="L-ascorbate oxidase"/>
    <property type="match status" value="1"/>
</dbReference>
<dbReference type="InterPro" id="IPR008972">
    <property type="entry name" value="Cupredoxin"/>
</dbReference>
<dbReference type="GO" id="GO:0052716">
    <property type="term" value="F:hydroquinone:oxygen oxidoreductase activity"/>
    <property type="evidence" value="ECO:0007669"/>
    <property type="project" value="UniProtKB-ARBA"/>
</dbReference>
<dbReference type="PANTHER" id="PTHR11709:SF488">
    <property type="entry name" value="LACCASE-RELATED"/>
    <property type="match status" value="1"/>
</dbReference>
<evidence type="ECO:0000256" key="2">
    <source>
        <dbReference type="ARBA" id="ARBA00022723"/>
    </source>
</evidence>
<dbReference type="STRING" id="1036611.A0A1L9PJY6"/>
<protein>
    <submittedName>
        <fullName evidence="11">Uncharacterized protein</fullName>
    </submittedName>
</protein>
<evidence type="ECO:0000256" key="1">
    <source>
        <dbReference type="ARBA" id="ARBA00010609"/>
    </source>
</evidence>
<dbReference type="InterPro" id="IPR001117">
    <property type="entry name" value="Cu-oxidase_2nd"/>
</dbReference>
<comment type="similarity">
    <text evidence="1">Belongs to the multicopper oxidase family.</text>
</comment>
<dbReference type="SUPFAM" id="SSF49503">
    <property type="entry name" value="Cupredoxins"/>
    <property type="match status" value="3"/>
</dbReference>
<evidence type="ECO:0000256" key="7">
    <source>
        <dbReference type="SAM" id="SignalP"/>
    </source>
</evidence>
<evidence type="ECO:0000256" key="4">
    <source>
        <dbReference type="ARBA" id="ARBA00023002"/>
    </source>
</evidence>
<dbReference type="Pfam" id="PF07732">
    <property type="entry name" value="Cu-oxidase_3"/>
    <property type="match status" value="1"/>
</dbReference>
<proteinExistence type="inferred from homology"/>
<evidence type="ECO:0000256" key="6">
    <source>
        <dbReference type="ARBA" id="ARBA00023180"/>
    </source>
</evidence>
<dbReference type="CDD" id="cd13898">
    <property type="entry name" value="CuRO_3_Abr2_like"/>
    <property type="match status" value="1"/>
</dbReference>
<feature type="signal peptide" evidence="7">
    <location>
        <begin position="1"/>
        <end position="16"/>
    </location>
</feature>
<evidence type="ECO:0000259" key="10">
    <source>
        <dbReference type="Pfam" id="PF07732"/>
    </source>
</evidence>
<dbReference type="VEuPathDB" id="FungiDB:ASPVEDRAFT_150612"/>
<dbReference type="PROSITE" id="PS00080">
    <property type="entry name" value="MULTICOPPER_OXIDASE2"/>
    <property type="match status" value="1"/>
</dbReference>
<feature type="chain" id="PRO_5013313135" evidence="7">
    <location>
        <begin position="17"/>
        <end position="584"/>
    </location>
</feature>
<reference evidence="12" key="1">
    <citation type="journal article" date="2017" name="Genome Biol.">
        <title>Comparative genomics reveals high biological diversity and specific adaptations in the industrially and medically important fungal genus Aspergillus.</title>
        <authorList>
            <person name="de Vries R.P."/>
            <person name="Riley R."/>
            <person name="Wiebenga A."/>
            <person name="Aguilar-Osorio G."/>
            <person name="Amillis S."/>
            <person name="Uchima C.A."/>
            <person name="Anderluh G."/>
            <person name="Asadollahi M."/>
            <person name="Askin M."/>
            <person name="Barry K."/>
            <person name="Battaglia E."/>
            <person name="Bayram O."/>
            <person name="Benocci T."/>
            <person name="Braus-Stromeyer S.A."/>
            <person name="Caldana C."/>
            <person name="Canovas D."/>
            <person name="Cerqueira G.C."/>
            <person name="Chen F."/>
            <person name="Chen W."/>
            <person name="Choi C."/>
            <person name="Clum A."/>
            <person name="Dos Santos R.A."/>
            <person name="Damasio A.R."/>
            <person name="Diallinas G."/>
            <person name="Emri T."/>
            <person name="Fekete E."/>
            <person name="Flipphi M."/>
            <person name="Freyberg S."/>
            <person name="Gallo A."/>
            <person name="Gournas C."/>
            <person name="Habgood R."/>
            <person name="Hainaut M."/>
            <person name="Harispe M.L."/>
            <person name="Henrissat B."/>
            <person name="Hilden K.S."/>
            <person name="Hope R."/>
            <person name="Hossain A."/>
            <person name="Karabika E."/>
            <person name="Karaffa L."/>
            <person name="Karanyi Z."/>
            <person name="Krasevec N."/>
            <person name="Kuo A."/>
            <person name="Kusch H."/>
            <person name="LaButti K."/>
            <person name="Lagendijk E.L."/>
            <person name="Lapidus A."/>
            <person name="Levasseur A."/>
            <person name="Lindquist E."/>
            <person name="Lipzen A."/>
            <person name="Logrieco A.F."/>
            <person name="MacCabe A."/>
            <person name="Maekelae M.R."/>
            <person name="Malavazi I."/>
            <person name="Melin P."/>
            <person name="Meyer V."/>
            <person name="Mielnichuk N."/>
            <person name="Miskei M."/>
            <person name="Molnar A.P."/>
            <person name="Mule G."/>
            <person name="Ngan C.Y."/>
            <person name="Orejas M."/>
            <person name="Orosz E."/>
            <person name="Ouedraogo J.P."/>
            <person name="Overkamp K.M."/>
            <person name="Park H.-S."/>
            <person name="Perrone G."/>
            <person name="Piumi F."/>
            <person name="Punt P.J."/>
            <person name="Ram A.F."/>
            <person name="Ramon A."/>
            <person name="Rauscher S."/>
            <person name="Record E."/>
            <person name="Riano-Pachon D.M."/>
            <person name="Robert V."/>
            <person name="Roehrig J."/>
            <person name="Ruller R."/>
            <person name="Salamov A."/>
            <person name="Salih N.S."/>
            <person name="Samson R.A."/>
            <person name="Sandor E."/>
            <person name="Sanguinetti M."/>
            <person name="Schuetze T."/>
            <person name="Sepcic K."/>
            <person name="Shelest E."/>
            <person name="Sherlock G."/>
            <person name="Sophianopoulou V."/>
            <person name="Squina F.M."/>
            <person name="Sun H."/>
            <person name="Susca A."/>
            <person name="Todd R.B."/>
            <person name="Tsang A."/>
            <person name="Unkles S.E."/>
            <person name="van de Wiele N."/>
            <person name="van Rossen-Uffink D."/>
            <person name="Oliveira J.V."/>
            <person name="Vesth T.C."/>
            <person name="Visser J."/>
            <person name="Yu J.-H."/>
            <person name="Zhou M."/>
            <person name="Andersen M.R."/>
            <person name="Archer D.B."/>
            <person name="Baker S.E."/>
            <person name="Benoit I."/>
            <person name="Brakhage A.A."/>
            <person name="Braus G.H."/>
            <person name="Fischer R."/>
            <person name="Frisvad J.C."/>
            <person name="Goldman G.H."/>
            <person name="Houbraken J."/>
            <person name="Oakley B."/>
            <person name="Pocsi I."/>
            <person name="Scazzocchio C."/>
            <person name="Seiboth B."/>
            <person name="vanKuyk P.A."/>
            <person name="Wortman J."/>
            <person name="Dyer P.S."/>
            <person name="Grigoriev I.V."/>
        </authorList>
    </citation>
    <scope>NUCLEOTIDE SEQUENCE [LARGE SCALE GENOMIC DNA]</scope>
    <source>
        <strain evidence="12">CBS 583.65</strain>
    </source>
</reference>
<dbReference type="InterPro" id="IPR033138">
    <property type="entry name" value="Cu_oxidase_CS"/>
</dbReference>
<evidence type="ECO:0000313" key="11">
    <source>
        <dbReference type="EMBL" id="OJJ01838.1"/>
    </source>
</evidence>
<feature type="domain" description="Plastocyanin-like" evidence="8">
    <location>
        <begin position="167"/>
        <end position="350"/>
    </location>
</feature>
<gene>
    <name evidence="11" type="ORF">ASPVEDRAFT_150612</name>
</gene>
<evidence type="ECO:0000256" key="5">
    <source>
        <dbReference type="ARBA" id="ARBA00023008"/>
    </source>
</evidence>
<sequence>MAFVARLLFMAALACAADVSYTLDLTWAPGSPNGLERDMIFVNDQFPGPPMILDEGDDVTVHVHNHMPFNTTVHFHGIEQLGTPWADGVPGLTQWAIQPGESYTYQWHANDYGTYWYHAHNRATLQDGLYGAIHIRPSEDRERPFSLISDNTDDIDAMKHAERHTIPVIMSDWDHLTSVEYMEAMEATGYDIFCSDSILVGGMGSVYCKDPAELTALQPAGVQQVVNATLTDRGCVPFVTKLQGDWEHHPDQLPPGLNDGCTPGEGPEAEYVVDAAYKWASFSFISAASLKALVASIDEHPMYVYEVDGRYIEPRLAESIEIYNGERYSAMVKLDKEPAQYTMRIASTGANQVISGYARVTYEGGQENPRESTPYINYGGQNVTESLVKLNTSDLPPFPAVYPAETADDFHLLTLGRINSSWEWTLDGTKFFPADMDTMQPALCNPDSPELESALKITTRNGTWVDLVYQLRIDAPTVVQPPHPMHKHSNKAFLIGRGSGQFQWRSVDEARKQAPEKFFLNRPLYRDTFVTAPSGEAWMAVRYEVVNPGPFFLHCHMETHLHGGMGMVLLDGIDAWPEVPEGYC</sequence>
<organism evidence="11 12">
    <name type="scientific">Aspergillus versicolor CBS 583.65</name>
    <dbReference type="NCBI Taxonomy" id="1036611"/>
    <lineage>
        <taxon>Eukaryota</taxon>
        <taxon>Fungi</taxon>
        <taxon>Dikarya</taxon>
        <taxon>Ascomycota</taxon>
        <taxon>Pezizomycotina</taxon>
        <taxon>Eurotiomycetes</taxon>
        <taxon>Eurotiomycetidae</taxon>
        <taxon>Eurotiales</taxon>
        <taxon>Aspergillaceae</taxon>
        <taxon>Aspergillus</taxon>
        <taxon>Aspergillus subgen. Nidulantes</taxon>
    </lineage>
</organism>
<dbReference type="CDD" id="cd13850">
    <property type="entry name" value="CuRO_1_Abr2_like"/>
    <property type="match status" value="1"/>
</dbReference>
<dbReference type="Pfam" id="PF07731">
    <property type="entry name" value="Cu-oxidase_2"/>
    <property type="match status" value="1"/>
</dbReference>
<dbReference type="PANTHER" id="PTHR11709">
    <property type="entry name" value="MULTI-COPPER OXIDASE"/>
    <property type="match status" value="1"/>
</dbReference>
<keyword evidence="5" id="KW-0186">Copper</keyword>
<dbReference type="GO" id="GO:0005507">
    <property type="term" value="F:copper ion binding"/>
    <property type="evidence" value="ECO:0007669"/>
    <property type="project" value="InterPro"/>
</dbReference>
<dbReference type="GO" id="GO:0042440">
    <property type="term" value="P:pigment metabolic process"/>
    <property type="evidence" value="ECO:0007669"/>
    <property type="project" value="UniProtKB-ARBA"/>
</dbReference>
<dbReference type="Proteomes" id="UP000184073">
    <property type="component" value="Unassembled WGS sequence"/>
</dbReference>
<dbReference type="Pfam" id="PF00394">
    <property type="entry name" value="Cu-oxidase"/>
    <property type="match status" value="1"/>
</dbReference>
<dbReference type="AlphaFoldDB" id="A0A1L9PJY6"/>
<feature type="domain" description="Plastocyanin-like" evidence="10">
    <location>
        <begin position="29"/>
        <end position="139"/>
    </location>
</feature>
<dbReference type="OrthoDB" id="2121828at2759"/>
<dbReference type="EMBL" id="KV878128">
    <property type="protein sequence ID" value="OJJ01838.1"/>
    <property type="molecule type" value="Genomic_DNA"/>
</dbReference>
<evidence type="ECO:0000313" key="12">
    <source>
        <dbReference type="Proteomes" id="UP000184073"/>
    </source>
</evidence>
<dbReference type="CDD" id="cd13876">
    <property type="entry name" value="CuRO_2_Abr2_like"/>
    <property type="match status" value="1"/>
</dbReference>
<evidence type="ECO:0000256" key="3">
    <source>
        <dbReference type="ARBA" id="ARBA00022729"/>
    </source>
</evidence>
<dbReference type="RefSeq" id="XP_040667600.1">
    <property type="nucleotide sequence ID" value="XM_040808244.1"/>
</dbReference>
<dbReference type="InterPro" id="IPR045087">
    <property type="entry name" value="Cu-oxidase_fam"/>
</dbReference>
<accession>A0A1L9PJY6</accession>
<keyword evidence="2" id="KW-0479">Metal-binding</keyword>
<evidence type="ECO:0000259" key="8">
    <source>
        <dbReference type="Pfam" id="PF00394"/>
    </source>
</evidence>